<feature type="transmembrane region" description="Helical" evidence="8">
    <location>
        <begin position="103"/>
        <end position="121"/>
    </location>
</feature>
<dbReference type="RefSeq" id="WP_129459795.1">
    <property type="nucleotide sequence ID" value="NZ_PPCV01000013.1"/>
</dbReference>
<evidence type="ECO:0000313" key="9">
    <source>
        <dbReference type="EMBL" id="RXW31139.1"/>
    </source>
</evidence>
<reference evidence="9 10" key="1">
    <citation type="submission" date="2018-01" db="EMBL/GenBank/DDBJ databases">
        <title>Lactibacter flavus gen. nov., sp. nov., a novel bacterium of the family Propionibacteriaceae isolated from raw milk and dairy products.</title>
        <authorList>
            <person name="Wenning M."/>
            <person name="Breitenwieser F."/>
            <person name="Huptas C."/>
            <person name="von Neubeck M."/>
            <person name="Busse H.-J."/>
            <person name="Scherer S."/>
        </authorList>
    </citation>
    <scope>NUCLEOTIDE SEQUENCE [LARGE SCALE GENOMIC DNA]</scope>
    <source>
        <strain evidence="9 10">VG341</strain>
    </source>
</reference>
<feature type="transmembrane region" description="Helical" evidence="8">
    <location>
        <begin position="271"/>
        <end position="290"/>
    </location>
</feature>
<dbReference type="Pfam" id="PF09594">
    <property type="entry name" value="GT87"/>
    <property type="match status" value="1"/>
</dbReference>
<feature type="transmembrane region" description="Helical" evidence="8">
    <location>
        <begin position="23"/>
        <end position="43"/>
    </location>
</feature>
<protein>
    <recommendedName>
        <fullName evidence="11">DUF2029 domain-containing protein</fullName>
    </recommendedName>
</protein>
<keyword evidence="2" id="KW-1003">Cell membrane</keyword>
<evidence type="ECO:0000256" key="5">
    <source>
        <dbReference type="ARBA" id="ARBA00022989"/>
    </source>
</evidence>
<keyword evidence="5 8" id="KW-1133">Transmembrane helix</keyword>
<evidence type="ECO:0000256" key="2">
    <source>
        <dbReference type="ARBA" id="ARBA00022475"/>
    </source>
</evidence>
<feature type="transmembrane region" description="Helical" evidence="8">
    <location>
        <begin position="211"/>
        <end position="229"/>
    </location>
</feature>
<feature type="transmembrane region" description="Helical" evidence="8">
    <location>
        <begin position="297"/>
        <end position="315"/>
    </location>
</feature>
<evidence type="ECO:0000256" key="8">
    <source>
        <dbReference type="SAM" id="Phobius"/>
    </source>
</evidence>
<dbReference type="AlphaFoldDB" id="A0A4Q2EDB5"/>
<proteinExistence type="inferred from homology"/>
<dbReference type="GO" id="GO:0016758">
    <property type="term" value="F:hexosyltransferase activity"/>
    <property type="evidence" value="ECO:0007669"/>
    <property type="project" value="InterPro"/>
</dbReference>
<keyword evidence="10" id="KW-1185">Reference proteome</keyword>
<keyword evidence="4 8" id="KW-0812">Transmembrane</keyword>
<feature type="transmembrane region" description="Helical" evidence="8">
    <location>
        <begin position="346"/>
        <end position="363"/>
    </location>
</feature>
<dbReference type="InterPro" id="IPR018584">
    <property type="entry name" value="GT87"/>
</dbReference>
<gene>
    <name evidence="9" type="ORF">C1706_13770</name>
</gene>
<organism evidence="9 10">
    <name type="scientific">Propioniciclava flava</name>
    <dbReference type="NCBI Taxonomy" id="2072026"/>
    <lineage>
        <taxon>Bacteria</taxon>
        <taxon>Bacillati</taxon>
        <taxon>Actinomycetota</taxon>
        <taxon>Actinomycetes</taxon>
        <taxon>Propionibacteriales</taxon>
        <taxon>Propionibacteriaceae</taxon>
        <taxon>Propioniciclava</taxon>
    </lineage>
</organism>
<dbReference type="EMBL" id="PPCV01000013">
    <property type="protein sequence ID" value="RXW31139.1"/>
    <property type="molecule type" value="Genomic_DNA"/>
</dbReference>
<comment type="subcellular location">
    <subcellularLocation>
        <location evidence="1">Cell membrane</location>
        <topology evidence="1">Multi-pass membrane protein</topology>
    </subcellularLocation>
</comment>
<keyword evidence="3" id="KW-0808">Transferase</keyword>
<keyword evidence="6 8" id="KW-0472">Membrane</keyword>
<dbReference type="Proteomes" id="UP000290624">
    <property type="component" value="Unassembled WGS sequence"/>
</dbReference>
<accession>A0A4Q2EDB5</accession>
<dbReference type="GO" id="GO:0005886">
    <property type="term" value="C:plasma membrane"/>
    <property type="evidence" value="ECO:0007669"/>
    <property type="project" value="UniProtKB-SubCell"/>
</dbReference>
<feature type="transmembrane region" description="Helical" evidence="8">
    <location>
        <begin position="127"/>
        <end position="148"/>
    </location>
</feature>
<evidence type="ECO:0000256" key="1">
    <source>
        <dbReference type="ARBA" id="ARBA00004651"/>
    </source>
</evidence>
<evidence type="ECO:0008006" key="11">
    <source>
        <dbReference type="Google" id="ProtNLM"/>
    </source>
</evidence>
<comment type="similarity">
    <text evidence="7">Belongs to the glycosyltransferase 87 family.</text>
</comment>
<comment type="caution">
    <text evidence="9">The sequence shown here is derived from an EMBL/GenBank/DDBJ whole genome shotgun (WGS) entry which is preliminary data.</text>
</comment>
<dbReference type="OrthoDB" id="9774600at2"/>
<evidence type="ECO:0000313" key="10">
    <source>
        <dbReference type="Proteomes" id="UP000290624"/>
    </source>
</evidence>
<evidence type="ECO:0000256" key="4">
    <source>
        <dbReference type="ARBA" id="ARBA00022692"/>
    </source>
</evidence>
<evidence type="ECO:0000256" key="7">
    <source>
        <dbReference type="ARBA" id="ARBA00024033"/>
    </source>
</evidence>
<sequence>MTPPSALPHLQRRGDLPTMRRRVELLAFLFAVVSFAFWFGLVLNEPHNAFRIDVFVYRGGVEAIQAGRPLYDPVYGPPYFVYPPFAALLFWPMAWLNDTLLSAAMITVNLMLVIWTVGVIAREARGAGSIITRGAAACLGIGFTFLLVPLADTLWLGQINIVLMALVVADLVAASRGRRWAGLGIGIAAGIKLTPLLFVVLLLWNRRWRAAAVASGTFALTVLLGFLVLPRDAVDFWTVALRDTRRIAPSEWIVNQSFDGVIARLWPGAPAGVWLVGAVVVCAWAIMLAGRLLSRRLPVLAAAVVGTASAFAAPFSWEHHWIWLVIMCWWPLCAAMVGFANRDRRWPWWALGALGMILLTARYDNGHGLAIGVFAFGGADNASWWTMAYPAGALAVLISMTVAEILGHPPRTPRLVAEER</sequence>
<evidence type="ECO:0000256" key="6">
    <source>
        <dbReference type="ARBA" id="ARBA00023136"/>
    </source>
</evidence>
<feature type="transmembrane region" description="Helical" evidence="8">
    <location>
        <begin position="321"/>
        <end position="339"/>
    </location>
</feature>
<name>A0A4Q2EDB5_9ACTN</name>
<feature type="transmembrane region" description="Helical" evidence="8">
    <location>
        <begin position="383"/>
        <end position="406"/>
    </location>
</feature>
<evidence type="ECO:0000256" key="3">
    <source>
        <dbReference type="ARBA" id="ARBA00022679"/>
    </source>
</evidence>
<feature type="transmembrane region" description="Helical" evidence="8">
    <location>
        <begin position="180"/>
        <end position="204"/>
    </location>
</feature>